<evidence type="ECO:0000256" key="3">
    <source>
        <dbReference type="ARBA" id="ARBA00022833"/>
    </source>
</evidence>
<dbReference type="GO" id="GO:0008623">
    <property type="term" value="C:CHRAC"/>
    <property type="evidence" value="ECO:0007669"/>
    <property type="project" value="TreeGrafter"/>
</dbReference>
<dbReference type="InterPro" id="IPR019787">
    <property type="entry name" value="Znf_PHD-finger"/>
</dbReference>
<organism evidence="7 8">
    <name type="scientific">Gigaspora rosea</name>
    <dbReference type="NCBI Taxonomy" id="44941"/>
    <lineage>
        <taxon>Eukaryota</taxon>
        <taxon>Fungi</taxon>
        <taxon>Fungi incertae sedis</taxon>
        <taxon>Mucoromycota</taxon>
        <taxon>Glomeromycotina</taxon>
        <taxon>Glomeromycetes</taxon>
        <taxon>Diversisporales</taxon>
        <taxon>Gigasporaceae</taxon>
        <taxon>Gigaspora</taxon>
    </lineage>
</organism>
<evidence type="ECO:0000313" key="8">
    <source>
        <dbReference type="Proteomes" id="UP000266673"/>
    </source>
</evidence>
<dbReference type="PROSITE" id="PS50016">
    <property type="entry name" value="ZF_PHD_2"/>
    <property type="match status" value="1"/>
</dbReference>
<comment type="caution">
    <text evidence="7">The sequence shown here is derived from an EMBL/GenBank/DDBJ whole genome shotgun (WGS) entry which is preliminary data.</text>
</comment>
<dbReference type="SMART" id="SM00249">
    <property type="entry name" value="PHD"/>
    <property type="match status" value="1"/>
</dbReference>
<dbReference type="SUPFAM" id="SSF57903">
    <property type="entry name" value="FYVE/PHD zinc finger"/>
    <property type="match status" value="1"/>
</dbReference>
<accession>A0A397TX80</accession>
<dbReference type="GO" id="GO:0006338">
    <property type="term" value="P:chromatin remodeling"/>
    <property type="evidence" value="ECO:0007669"/>
    <property type="project" value="InterPro"/>
</dbReference>
<dbReference type="GO" id="GO:0006355">
    <property type="term" value="P:regulation of DNA-templated transcription"/>
    <property type="evidence" value="ECO:0007669"/>
    <property type="project" value="TreeGrafter"/>
</dbReference>
<keyword evidence="3" id="KW-0862">Zinc</keyword>
<dbReference type="GO" id="GO:0045740">
    <property type="term" value="P:positive regulation of DNA replication"/>
    <property type="evidence" value="ECO:0007669"/>
    <property type="project" value="TreeGrafter"/>
</dbReference>
<keyword evidence="8" id="KW-1185">Reference proteome</keyword>
<dbReference type="InterPro" id="IPR011011">
    <property type="entry name" value="Znf_FYVE_PHD"/>
</dbReference>
<dbReference type="Pfam" id="PF00628">
    <property type="entry name" value="PHD"/>
    <property type="match status" value="1"/>
</dbReference>
<proteinExistence type="predicted"/>
<evidence type="ECO:0000256" key="4">
    <source>
        <dbReference type="PROSITE-ProRule" id="PRU00146"/>
    </source>
</evidence>
<dbReference type="GO" id="GO:0003677">
    <property type="term" value="F:DNA binding"/>
    <property type="evidence" value="ECO:0007669"/>
    <property type="project" value="TreeGrafter"/>
</dbReference>
<reference evidence="7 8" key="1">
    <citation type="submission" date="2018-06" db="EMBL/GenBank/DDBJ databases">
        <title>Comparative genomics reveals the genomic features of Rhizophagus irregularis, R. cerebriforme, R. diaphanum and Gigaspora rosea, and their symbiotic lifestyle signature.</title>
        <authorList>
            <person name="Morin E."/>
            <person name="San Clemente H."/>
            <person name="Chen E.C.H."/>
            <person name="De La Providencia I."/>
            <person name="Hainaut M."/>
            <person name="Kuo A."/>
            <person name="Kohler A."/>
            <person name="Murat C."/>
            <person name="Tang N."/>
            <person name="Roy S."/>
            <person name="Loubradou J."/>
            <person name="Henrissat B."/>
            <person name="Grigoriev I.V."/>
            <person name="Corradi N."/>
            <person name="Roux C."/>
            <person name="Martin F.M."/>
        </authorList>
    </citation>
    <scope>NUCLEOTIDE SEQUENCE [LARGE SCALE GENOMIC DNA]</scope>
    <source>
        <strain evidence="7 8">DAOM 194757</strain>
    </source>
</reference>
<dbReference type="GO" id="GO:0008270">
    <property type="term" value="F:zinc ion binding"/>
    <property type="evidence" value="ECO:0007669"/>
    <property type="project" value="UniProtKB-KW"/>
</dbReference>
<evidence type="ECO:0000256" key="5">
    <source>
        <dbReference type="SAM" id="MobiDB-lite"/>
    </source>
</evidence>
<feature type="compositionally biased region" description="Basic residues" evidence="5">
    <location>
        <begin position="144"/>
        <end position="155"/>
    </location>
</feature>
<dbReference type="AlphaFoldDB" id="A0A397TX80"/>
<dbReference type="InterPro" id="IPR019786">
    <property type="entry name" value="Zinc_finger_PHD-type_CS"/>
</dbReference>
<feature type="compositionally biased region" description="Polar residues" evidence="5">
    <location>
        <begin position="292"/>
        <end position="301"/>
    </location>
</feature>
<evidence type="ECO:0000256" key="1">
    <source>
        <dbReference type="ARBA" id="ARBA00022723"/>
    </source>
</evidence>
<evidence type="ECO:0000259" key="6">
    <source>
        <dbReference type="PROSITE" id="PS50016"/>
    </source>
</evidence>
<dbReference type="GO" id="GO:0031445">
    <property type="term" value="P:regulation of heterochromatin formation"/>
    <property type="evidence" value="ECO:0007669"/>
    <property type="project" value="TreeGrafter"/>
</dbReference>
<gene>
    <name evidence="7" type="ORF">C2G38_1010449</name>
</gene>
<dbReference type="InterPro" id="IPR047171">
    <property type="entry name" value="BAZ1A"/>
</dbReference>
<keyword evidence="1" id="KW-0479">Metal-binding</keyword>
<feature type="region of interest" description="Disordered" evidence="5">
    <location>
        <begin position="141"/>
        <end position="170"/>
    </location>
</feature>
<dbReference type="Proteomes" id="UP000266673">
    <property type="component" value="Unassembled WGS sequence"/>
</dbReference>
<name>A0A397TX80_9GLOM</name>
<dbReference type="PROSITE" id="PS01359">
    <property type="entry name" value="ZF_PHD_1"/>
    <property type="match status" value="1"/>
</dbReference>
<keyword evidence="2 4" id="KW-0863">Zinc-finger</keyword>
<sequence>MSNYQQSINVISGILEQTTLVNNSTQADDIESIQDNDHEKDLDVSDYDSPGWSECEECYGNKGELCEYCGCSVCKWKGDRDHILLCDGPCGKKFHTGCLNPPLKRIPPGNWYCKECDGGNSNKLKRKMRLEYSSSDEISAQKDKRLKSKSVKKYKTPQDTLDSDDDDSKNIRKFSKTKTTGHNKKCETLLDPLEKSTLYNDSSINASIENRVESTNFPIVVIEEDERFSSRQRVDETENVPVTQLNTNNQESFTQLDSSRSSISRSSTSVHSVNQVEGSIDKDNTSDEDSRSLQLDQNSKI</sequence>
<feature type="domain" description="PHD-type" evidence="6">
    <location>
        <begin position="63"/>
        <end position="119"/>
    </location>
</feature>
<feature type="region of interest" description="Disordered" evidence="5">
    <location>
        <begin position="227"/>
        <end position="301"/>
    </location>
</feature>
<dbReference type="InterPro" id="IPR001965">
    <property type="entry name" value="Znf_PHD"/>
</dbReference>
<evidence type="ECO:0000256" key="2">
    <source>
        <dbReference type="ARBA" id="ARBA00022771"/>
    </source>
</evidence>
<feature type="compositionally biased region" description="Low complexity" evidence="5">
    <location>
        <begin position="258"/>
        <end position="273"/>
    </location>
</feature>
<dbReference type="EMBL" id="QKWP01003155">
    <property type="protein sequence ID" value="RIB01377.1"/>
    <property type="molecule type" value="Genomic_DNA"/>
</dbReference>
<evidence type="ECO:0000313" key="7">
    <source>
        <dbReference type="EMBL" id="RIB01377.1"/>
    </source>
</evidence>
<dbReference type="OrthoDB" id="336088at2759"/>
<feature type="compositionally biased region" description="Basic and acidic residues" evidence="5">
    <location>
        <begin position="227"/>
        <end position="236"/>
    </location>
</feature>
<dbReference type="GO" id="GO:0000228">
    <property type="term" value="C:nuclear chromosome"/>
    <property type="evidence" value="ECO:0007669"/>
    <property type="project" value="TreeGrafter"/>
</dbReference>
<dbReference type="PANTHER" id="PTHR46510:SF1">
    <property type="entry name" value="BROMODOMAIN ADJACENT TO ZINC FINGER DOMAIN PROTEIN 1A"/>
    <property type="match status" value="1"/>
</dbReference>
<protein>
    <recommendedName>
        <fullName evidence="6">PHD-type domain-containing protein</fullName>
    </recommendedName>
</protein>
<dbReference type="Gene3D" id="2.30.30.1150">
    <property type="match status" value="1"/>
</dbReference>
<feature type="compositionally biased region" description="Basic and acidic residues" evidence="5">
    <location>
        <begin position="279"/>
        <end position="291"/>
    </location>
</feature>
<feature type="compositionally biased region" description="Polar residues" evidence="5">
    <location>
        <begin position="240"/>
        <end position="257"/>
    </location>
</feature>
<dbReference type="PANTHER" id="PTHR46510">
    <property type="entry name" value="BROMODOMAIN ADJACENT TO ZINC FINGER DOMAIN PROTEIN 1A"/>
    <property type="match status" value="1"/>
</dbReference>